<dbReference type="EMBL" id="CP059693">
    <property type="protein sequence ID" value="WDE12175.1"/>
    <property type="molecule type" value="Genomic_DNA"/>
</dbReference>
<proteinExistence type="predicted"/>
<protein>
    <recommendedName>
        <fullName evidence="4">DnrO protein</fullName>
    </recommendedName>
</protein>
<sequence length="155" mass="17189">MNKLKLLPLVSGIVLSFSLFATTPALATEHPHQHEAQALILTLNQGKKWPIDESLHTGMAGIKKLMSASIGEIHHHKFSTEKYLNLAGELQGQLDFIFKNCNLPPAADGQLHILLSGMIQGVEQMKGQEQQRVGAIKIIKALHAYPQYFADSKWQ</sequence>
<keyword evidence="3" id="KW-1185">Reference proteome</keyword>
<organism evidence="2 3">
    <name type="scientific">Thalassomonas haliotis</name>
    <dbReference type="NCBI Taxonomy" id="485448"/>
    <lineage>
        <taxon>Bacteria</taxon>
        <taxon>Pseudomonadati</taxon>
        <taxon>Pseudomonadota</taxon>
        <taxon>Gammaproteobacteria</taxon>
        <taxon>Alteromonadales</taxon>
        <taxon>Colwelliaceae</taxon>
        <taxon>Thalassomonas</taxon>
    </lineage>
</organism>
<evidence type="ECO:0008006" key="4">
    <source>
        <dbReference type="Google" id="ProtNLM"/>
    </source>
</evidence>
<name>A0ABY7VGJ5_9GAMM</name>
<feature type="signal peptide" evidence="1">
    <location>
        <begin position="1"/>
        <end position="27"/>
    </location>
</feature>
<reference evidence="2 3" key="1">
    <citation type="journal article" date="2022" name="Mar. Drugs">
        <title>Bioassay-Guided Fractionation Leads to the Detection of Cholic Acid Generated by the Rare Thalassomonas sp.</title>
        <authorList>
            <person name="Pheiffer F."/>
            <person name="Schneider Y.K."/>
            <person name="Hansen E.H."/>
            <person name="Andersen J.H."/>
            <person name="Isaksson J."/>
            <person name="Busche T."/>
            <person name="R C."/>
            <person name="Kalinowski J."/>
            <person name="Zyl L.V."/>
            <person name="Trindade M."/>
        </authorList>
    </citation>
    <scope>NUCLEOTIDE SEQUENCE [LARGE SCALE GENOMIC DNA]</scope>
    <source>
        <strain evidence="2 3">A5K-61T</strain>
    </source>
</reference>
<gene>
    <name evidence="2" type="ORF">H3N35_01425</name>
</gene>
<dbReference type="Proteomes" id="UP001215231">
    <property type="component" value="Chromosome"/>
</dbReference>
<evidence type="ECO:0000313" key="3">
    <source>
        <dbReference type="Proteomes" id="UP001215231"/>
    </source>
</evidence>
<keyword evidence="1" id="KW-0732">Signal</keyword>
<dbReference type="RefSeq" id="WP_274052442.1">
    <property type="nucleotide sequence ID" value="NZ_CP059693.1"/>
</dbReference>
<accession>A0ABY7VGJ5</accession>
<feature type="chain" id="PRO_5046408470" description="DnrO protein" evidence="1">
    <location>
        <begin position="28"/>
        <end position="155"/>
    </location>
</feature>
<evidence type="ECO:0000256" key="1">
    <source>
        <dbReference type="SAM" id="SignalP"/>
    </source>
</evidence>
<evidence type="ECO:0000313" key="2">
    <source>
        <dbReference type="EMBL" id="WDE12175.1"/>
    </source>
</evidence>